<keyword evidence="1" id="KW-0812">Transmembrane</keyword>
<organism evidence="4">
    <name type="scientific">Tetrahymena rostrata</name>
    <dbReference type="NCBI Taxonomy" id="5909"/>
    <lineage>
        <taxon>Eukaryota</taxon>
        <taxon>Sar</taxon>
        <taxon>Alveolata</taxon>
        <taxon>Ciliophora</taxon>
        <taxon>Intramacronucleata</taxon>
        <taxon>Oligohymenophorea</taxon>
        <taxon>Hymenostomatida</taxon>
        <taxon>Tetrahymenina</taxon>
        <taxon>Tetrahymenidae</taxon>
        <taxon>Tetrahymena</taxon>
    </lineage>
</organism>
<keyword evidence="1" id="KW-1133">Transmembrane helix</keyword>
<dbReference type="EMBL" id="MN025427">
    <property type="protein sequence ID" value="QGS65258.1"/>
    <property type="molecule type" value="Genomic_DNA"/>
</dbReference>
<proteinExistence type="predicted"/>
<feature type="transmembrane region" description="Helical" evidence="1">
    <location>
        <begin position="56"/>
        <end position="76"/>
    </location>
</feature>
<dbReference type="InterPro" id="IPR001750">
    <property type="entry name" value="ND/Mrp_TM"/>
</dbReference>
<dbReference type="AlphaFoldDB" id="A0A650DEA0"/>
<accession>A0A650DEA0</accession>
<keyword evidence="4" id="KW-0496">Mitochondrion</keyword>
<name>A0A650DEA0_TETRO</name>
<gene>
    <name evidence="4" type="primary">nad2</name>
</gene>
<evidence type="ECO:0000256" key="1">
    <source>
        <dbReference type="SAM" id="Phobius"/>
    </source>
</evidence>
<feature type="transmembrane region" description="Helical" evidence="1">
    <location>
        <begin position="96"/>
        <end position="116"/>
    </location>
</feature>
<sequence>MSNLNNIWIDNSLTSYGLSLLILNIINYLIVFLLIISIILLCDFSKFKSLNQFKEFNSYTFILYTLIFSILSMAGIPPLLGFTGKFLAILYASFKSQFLIIFFMTILNIFGMYFYIQNLRFTVKKNKSSILNYKNYYVNINYSIILNIVILNFLNIFGILFLNDVLIILNYITSFLFI</sequence>
<keyword evidence="1" id="KW-0472">Membrane</keyword>
<evidence type="ECO:0000259" key="2">
    <source>
        <dbReference type="Pfam" id="PF00361"/>
    </source>
</evidence>
<dbReference type="EMBL" id="MG744346">
    <property type="protein sequence ID" value="QBI37881.1"/>
    <property type="molecule type" value="Genomic_DNA"/>
</dbReference>
<reference evidence="4" key="2">
    <citation type="submission" date="2019-06" db="EMBL/GenBank/DDBJ databases">
        <title>Mitochondrial genome of Tetrahymena rostrata TRAUS.</title>
        <authorList>
            <person name="Watt A.E."/>
            <person name="Billman-Jacobe H."/>
            <person name="Young N.D."/>
        </authorList>
    </citation>
    <scope>NUCLEOTIDE SEQUENCE</scope>
    <source>
        <strain evidence="4">TRAUS</strain>
    </source>
</reference>
<geneLocation type="mitochondrion" evidence="4"/>
<dbReference type="Pfam" id="PF00361">
    <property type="entry name" value="Proton_antipo_M"/>
    <property type="match status" value="1"/>
</dbReference>
<reference evidence="3" key="1">
    <citation type="submission" date="2018-01" db="EMBL/GenBank/DDBJ databases">
        <title>Mitochondrial genome sequences of Tetrahymena rostrata.</title>
        <authorList>
            <person name="Billman-Jacobe H."/>
            <person name="Young N."/>
        </authorList>
    </citation>
    <scope>NUCLEOTIDE SEQUENCE</scope>
    <source>
        <strain evidence="3">TRAUS</strain>
    </source>
</reference>
<feature type="transmembrane region" description="Helical" evidence="1">
    <location>
        <begin position="136"/>
        <end position="154"/>
    </location>
</feature>
<feature type="domain" description="NADH:quinone oxidoreductase/Mrp antiporter transmembrane" evidence="2">
    <location>
        <begin position="14"/>
        <end position="107"/>
    </location>
</feature>
<feature type="transmembrane region" description="Helical" evidence="1">
    <location>
        <begin position="20"/>
        <end position="44"/>
    </location>
</feature>
<protein>
    <submittedName>
        <fullName evidence="4">NADH dehydrogenase subunit 2</fullName>
    </submittedName>
</protein>
<evidence type="ECO:0000313" key="4">
    <source>
        <dbReference type="EMBL" id="QGS65258.1"/>
    </source>
</evidence>
<evidence type="ECO:0000313" key="3">
    <source>
        <dbReference type="EMBL" id="QBI37881.1"/>
    </source>
</evidence>